<keyword evidence="4" id="KW-0788">Thiol protease</keyword>
<evidence type="ECO:0000256" key="4">
    <source>
        <dbReference type="ARBA" id="ARBA00022807"/>
    </source>
</evidence>
<dbReference type="InterPro" id="IPR003653">
    <property type="entry name" value="Peptidase_C48_C"/>
</dbReference>
<dbReference type="PROSITE" id="PS50600">
    <property type="entry name" value="ULP_PROTEASE"/>
    <property type="match status" value="1"/>
</dbReference>
<dbReference type="GO" id="GO:0008234">
    <property type="term" value="F:cysteine-type peptidase activity"/>
    <property type="evidence" value="ECO:0007669"/>
    <property type="project" value="UniProtKB-KW"/>
</dbReference>
<evidence type="ECO:0000259" key="5">
    <source>
        <dbReference type="PROSITE" id="PS50600"/>
    </source>
</evidence>
<feature type="domain" description="Ubiquitin-like protease family profile" evidence="5">
    <location>
        <begin position="19"/>
        <end position="178"/>
    </location>
</feature>
<dbReference type="InterPro" id="IPR044613">
    <property type="entry name" value="Nep1/2-like"/>
</dbReference>
<evidence type="ECO:0000256" key="1">
    <source>
        <dbReference type="ARBA" id="ARBA00005234"/>
    </source>
</evidence>
<dbReference type="GO" id="GO:0000338">
    <property type="term" value="P:protein deneddylation"/>
    <property type="evidence" value="ECO:0000318"/>
    <property type="project" value="GO_Central"/>
</dbReference>
<organism evidence="6 7">
    <name type="scientific">Pristionchus pacificus</name>
    <name type="common">Parasitic nematode worm</name>
    <dbReference type="NCBI Taxonomy" id="54126"/>
    <lineage>
        <taxon>Eukaryota</taxon>
        <taxon>Metazoa</taxon>
        <taxon>Ecdysozoa</taxon>
        <taxon>Nematoda</taxon>
        <taxon>Chromadorea</taxon>
        <taxon>Rhabditida</taxon>
        <taxon>Rhabditina</taxon>
        <taxon>Diplogasteromorpha</taxon>
        <taxon>Diplogasteroidea</taxon>
        <taxon>Neodiplogasteridae</taxon>
        <taxon>Pristionchus</taxon>
    </lineage>
</organism>
<keyword evidence="2" id="KW-0645">Protease</keyword>
<dbReference type="OrthoDB" id="5065855at2759"/>
<dbReference type="PANTHER" id="PTHR46468:SF1">
    <property type="entry name" value="SENTRIN-SPECIFIC PROTEASE 8"/>
    <property type="match status" value="1"/>
</dbReference>
<proteinExistence type="inferred from homology"/>
<dbReference type="Proteomes" id="UP000005239">
    <property type="component" value="Unassembled WGS sequence"/>
</dbReference>
<protein>
    <recommendedName>
        <fullName evidence="5">Ubiquitin-like protease family profile domain-containing protein</fullName>
    </recommendedName>
</protein>
<dbReference type="EnsemblMetazoa" id="PPA46802.1">
    <property type="protein sequence ID" value="PPA46802.1"/>
    <property type="gene ID" value="WBGene00304581"/>
</dbReference>
<dbReference type="Pfam" id="PF02902">
    <property type="entry name" value="Peptidase_C48"/>
    <property type="match status" value="1"/>
</dbReference>
<keyword evidence="7" id="KW-1185">Reference proteome</keyword>
<dbReference type="SUPFAM" id="SSF54001">
    <property type="entry name" value="Cysteine proteinases"/>
    <property type="match status" value="1"/>
</dbReference>
<evidence type="ECO:0000256" key="2">
    <source>
        <dbReference type="ARBA" id="ARBA00022670"/>
    </source>
</evidence>
<evidence type="ECO:0000313" key="6">
    <source>
        <dbReference type="EnsemblMetazoa" id="PPA46802.1"/>
    </source>
</evidence>
<name>A0A8R1Z6C1_PRIPA</name>
<dbReference type="AlphaFoldDB" id="A0A8R1Z6C1"/>
<reference evidence="6" key="2">
    <citation type="submission" date="2022-06" db="UniProtKB">
        <authorList>
            <consortium name="EnsemblMetazoa"/>
        </authorList>
    </citation>
    <scope>IDENTIFICATION</scope>
    <source>
        <strain evidence="6">PS312</strain>
    </source>
</reference>
<keyword evidence="3" id="KW-0378">Hydrolase</keyword>
<dbReference type="GO" id="GO:0006508">
    <property type="term" value="P:proteolysis"/>
    <property type="evidence" value="ECO:0007669"/>
    <property type="project" value="UniProtKB-KW"/>
</dbReference>
<dbReference type="PANTHER" id="PTHR46468">
    <property type="entry name" value="SENTRIN-SPECIFIC PROTEASE 8"/>
    <property type="match status" value="1"/>
</dbReference>
<accession>A0A8R1Z6C1</accession>
<dbReference type="GO" id="GO:0019784">
    <property type="term" value="F:deNEDDylase activity"/>
    <property type="evidence" value="ECO:0000318"/>
    <property type="project" value="GO_Central"/>
</dbReference>
<sequence>LQMASPPSPVSRLLSYGSVVLHTDDVDLLLDGRWLNDRLITFATEYLMDQLNAEERERTELVCASTCEMLKFSPEFTSWLSDYRSRSLVFFVVNNNRDPTRPGGSHWSLLIYEKERNRFSYLDSLYSPDTEDAEAIMHAAAPHLCPPGTKPRLHTLTCPKQENTNDCGVMVIEFVRFMLQHGRKSAAKALDMLACTRMDGAYMKDCRNNWRTRISDLAKREEMQMKRNGQ</sequence>
<comment type="similarity">
    <text evidence="1">Belongs to the peptidase C48 family.</text>
</comment>
<evidence type="ECO:0000313" key="7">
    <source>
        <dbReference type="Proteomes" id="UP000005239"/>
    </source>
</evidence>
<gene>
    <name evidence="6" type="primary">WBGene00304581</name>
</gene>
<reference evidence="7" key="1">
    <citation type="journal article" date="2008" name="Nat. Genet.">
        <title>The Pristionchus pacificus genome provides a unique perspective on nematode lifestyle and parasitism.</title>
        <authorList>
            <person name="Dieterich C."/>
            <person name="Clifton S.W."/>
            <person name="Schuster L.N."/>
            <person name="Chinwalla A."/>
            <person name="Delehaunty K."/>
            <person name="Dinkelacker I."/>
            <person name="Fulton L."/>
            <person name="Fulton R."/>
            <person name="Godfrey J."/>
            <person name="Minx P."/>
            <person name="Mitreva M."/>
            <person name="Roeseler W."/>
            <person name="Tian H."/>
            <person name="Witte H."/>
            <person name="Yang S.P."/>
            <person name="Wilson R.K."/>
            <person name="Sommer R.J."/>
        </authorList>
    </citation>
    <scope>NUCLEOTIDE SEQUENCE [LARGE SCALE GENOMIC DNA]</scope>
    <source>
        <strain evidence="7">PS312</strain>
    </source>
</reference>
<evidence type="ECO:0000256" key="3">
    <source>
        <dbReference type="ARBA" id="ARBA00022801"/>
    </source>
</evidence>
<dbReference type="InterPro" id="IPR038765">
    <property type="entry name" value="Papain-like_cys_pep_sf"/>
</dbReference>
<dbReference type="Gene3D" id="3.40.395.10">
    <property type="entry name" value="Adenoviral Proteinase, Chain A"/>
    <property type="match status" value="1"/>
</dbReference>